<dbReference type="InterPro" id="IPR016888">
    <property type="entry name" value="UCP028498"/>
</dbReference>
<keyword evidence="2" id="KW-1185">Reference proteome</keyword>
<name>A0A101PQL8_STRCK</name>
<accession>A0A101PQL8</accession>
<organism evidence="1 2">
    <name type="scientific">Streptomyces corchorusii</name>
    <name type="common">Streptomyces chibaensis</name>
    <dbReference type="NCBI Taxonomy" id="1903"/>
    <lineage>
        <taxon>Bacteria</taxon>
        <taxon>Bacillati</taxon>
        <taxon>Actinomycetota</taxon>
        <taxon>Actinomycetes</taxon>
        <taxon>Kitasatosporales</taxon>
        <taxon>Streptomycetaceae</taxon>
        <taxon>Streptomyces</taxon>
    </lineage>
</organism>
<dbReference type="RefSeq" id="WP_014669092.1">
    <property type="nucleotide sequence ID" value="NZ_KQ948378.1"/>
</dbReference>
<evidence type="ECO:0008006" key="3">
    <source>
        <dbReference type="Google" id="ProtNLM"/>
    </source>
</evidence>
<evidence type="ECO:0000313" key="1">
    <source>
        <dbReference type="EMBL" id="KUN15870.1"/>
    </source>
</evidence>
<reference evidence="1 2" key="1">
    <citation type="submission" date="2015-10" db="EMBL/GenBank/DDBJ databases">
        <title>Draft genome sequence of Streptomyces corchorusii DSM 40340, type strain for the species Streptomyces corchorusii.</title>
        <authorList>
            <person name="Ruckert C."/>
            <person name="Winkler A."/>
            <person name="Kalinowski J."/>
            <person name="Kampfer P."/>
            <person name="Glaeser S."/>
        </authorList>
    </citation>
    <scope>NUCLEOTIDE SEQUENCE [LARGE SCALE GENOMIC DNA]</scope>
    <source>
        <strain evidence="1 2">DSM 40340</strain>
    </source>
</reference>
<evidence type="ECO:0000313" key="2">
    <source>
        <dbReference type="Proteomes" id="UP000053398"/>
    </source>
</evidence>
<sequence length="129" mass="13744">MTAWTAEDQALLAETYALTLTAGDDGHDGVEIGMVVVDGELYVRAYRGVRSRWYQAARDRGHGRIQVAGVTRDVLLHTRDLDLSAGLDAAFRAKYGPLADALVASPQARAATIRIDPAPAPDSGTAPAR</sequence>
<dbReference type="Pfam" id="PF10012">
    <property type="entry name" value="DUF2255"/>
    <property type="match status" value="1"/>
</dbReference>
<protein>
    <recommendedName>
        <fullName evidence="3">DUF2255 domain-containing protein</fullName>
    </recommendedName>
</protein>
<dbReference type="AlphaFoldDB" id="A0A101PQL8"/>
<comment type="caution">
    <text evidence="1">The sequence shown here is derived from an EMBL/GenBank/DDBJ whole genome shotgun (WGS) entry which is preliminary data.</text>
</comment>
<dbReference type="EMBL" id="LMWP01000069">
    <property type="protein sequence ID" value="KUN15870.1"/>
    <property type="molecule type" value="Genomic_DNA"/>
</dbReference>
<proteinExistence type="predicted"/>
<gene>
    <name evidence="1" type="ORF">AQJ11_42495</name>
</gene>
<dbReference type="Proteomes" id="UP000053398">
    <property type="component" value="Unassembled WGS sequence"/>
</dbReference>